<evidence type="ECO:0000313" key="3">
    <source>
        <dbReference type="Proteomes" id="UP000466681"/>
    </source>
</evidence>
<dbReference type="PANTHER" id="PTHR36973:SF4">
    <property type="entry name" value="NODULATION PROTEIN"/>
    <property type="match status" value="1"/>
</dbReference>
<dbReference type="KEGG" id="mmor:MMOR_50020"/>
<dbReference type="Gene3D" id="3.40.50.150">
    <property type="entry name" value="Vaccinia Virus protein VP39"/>
    <property type="match status" value="1"/>
</dbReference>
<gene>
    <name evidence="2" type="ORF">MMOR_50020</name>
</gene>
<dbReference type="Pfam" id="PF05050">
    <property type="entry name" value="Methyltransf_21"/>
    <property type="match status" value="1"/>
</dbReference>
<dbReference type="GO" id="GO:0008171">
    <property type="term" value="F:O-methyltransferase activity"/>
    <property type="evidence" value="ECO:0007669"/>
    <property type="project" value="TreeGrafter"/>
</dbReference>
<organism evidence="2 3">
    <name type="scientific">Mycolicibacterium moriokaense</name>
    <dbReference type="NCBI Taxonomy" id="39691"/>
    <lineage>
        <taxon>Bacteria</taxon>
        <taxon>Bacillati</taxon>
        <taxon>Actinomycetota</taxon>
        <taxon>Actinomycetes</taxon>
        <taxon>Mycobacteriales</taxon>
        <taxon>Mycobacteriaceae</taxon>
        <taxon>Mycolicibacterium</taxon>
    </lineage>
</organism>
<feature type="domain" description="Methyltransferase FkbM" evidence="1">
    <location>
        <begin position="50"/>
        <end position="214"/>
    </location>
</feature>
<proteinExistence type="predicted"/>
<dbReference type="EMBL" id="AP022560">
    <property type="protein sequence ID" value="BBX04066.1"/>
    <property type="molecule type" value="Genomic_DNA"/>
</dbReference>
<dbReference type="PANTHER" id="PTHR36973">
    <property type="entry name" value="SLL1456 PROTEIN-RELATED"/>
    <property type="match status" value="1"/>
</dbReference>
<dbReference type="InterPro" id="IPR006342">
    <property type="entry name" value="FkbM_mtfrase"/>
</dbReference>
<evidence type="ECO:0000313" key="2">
    <source>
        <dbReference type="EMBL" id="BBX04066.1"/>
    </source>
</evidence>
<dbReference type="RefSeq" id="WP_234810279.1">
    <property type="nucleotide sequence ID" value="NZ_AP022560.1"/>
</dbReference>
<dbReference type="InterPro" id="IPR053188">
    <property type="entry name" value="FkbM_Methyltransferase"/>
</dbReference>
<dbReference type="InterPro" id="IPR029063">
    <property type="entry name" value="SAM-dependent_MTases_sf"/>
</dbReference>
<evidence type="ECO:0000259" key="1">
    <source>
        <dbReference type="Pfam" id="PF05050"/>
    </source>
</evidence>
<name>A0AAD1M8Y9_9MYCO</name>
<dbReference type="SUPFAM" id="SSF53335">
    <property type="entry name" value="S-adenosyl-L-methionine-dependent methyltransferases"/>
    <property type="match status" value="1"/>
</dbReference>
<keyword evidence="3" id="KW-1185">Reference proteome</keyword>
<reference evidence="2 3" key="1">
    <citation type="journal article" date="2019" name="Emerg. Microbes Infect.">
        <title>Comprehensive subspecies identification of 175 nontuberculous mycobacteria species based on 7547 genomic profiles.</title>
        <authorList>
            <person name="Matsumoto Y."/>
            <person name="Kinjo T."/>
            <person name="Motooka D."/>
            <person name="Nabeya D."/>
            <person name="Jung N."/>
            <person name="Uechi K."/>
            <person name="Horii T."/>
            <person name="Iida T."/>
            <person name="Fujita J."/>
            <person name="Nakamura S."/>
        </authorList>
    </citation>
    <scope>NUCLEOTIDE SEQUENCE [LARGE SCALE GENOMIC DNA]</scope>
    <source>
        <strain evidence="2 3">JCM 6375</strain>
    </source>
</reference>
<protein>
    <recommendedName>
        <fullName evidence="1">Methyltransferase FkbM domain-containing protein</fullName>
    </recommendedName>
</protein>
<sequence>MGMVEAAYRLARRAIDRLHGYGVINRGGRGVVGLIDVGSVGPLPDPWHKRSDLVSHVLKFEPRDPREEKPRVVSVDVALWSEPATLPFYVYAGQAGHGSSLFREDQDYVRENFEKLRTLGPAHLAETWFDRVQLHHVEEIQCTTLDAVLAERSETYHVLKIDAQGAERQILEGAANYLSGDDCLALHLELFRLPLYKGIALRPEVEAMVDSLGFSLVKEFPPHGTFDSQNDCVFLRRGADGPVADAIRVAYEL</sequence>
<dbReference type="AlphaFoldDB" id="A0AAD1M8Y9"/>
<accession>A0AAD1M8Y9</accession>
<dbReference type="Proteomes" id="UP000466681">
    <property type="component" value="Chromosome"/>
</dbReference>